<dbReference type="SUPFAM" id="SSF57756">
    <property type="entry name" value="Retrovirus zinc finger-like domains"/>
    <property type="match status" value="1"/>
</dbReference>
<dbReference type="GO" id="GO:0006508">
    <property type="term" value="P:proteolysis"/>
    <property type="evidence" value="ECO:0007669"/>
    <property type="project" value="UniProtKB-KW"/>
</dbReference>
<dbReference type="PROSITE" id="PS50878">
    <property type="entry name" value="RT_POL"/>
    <property type="match status" value="1"/>
</dbReference>
<feature type="compositionally biased region" description="Basic and acidic residues" evidence="13">
    <location>
        <begin position="40"/>
        <end position="50"/>
    </location>
</feature>
<keyword evidence="12" id="KW-0863">Zinc-finger</keyword>
<evidence type="ECO:0000256" key="8">
    <source>
        <dbReference type="ARBA" id="ARBA00022801"/>
    </source>
</evidence>
<evidence type="ECO:0000259" key="15">
    <source>
        <dbReference type="PROSITE" id="PS50175"/>
    </source>
</evidence>
<keyword evidence="12" id="KW-0479">Metal-binding</keyword>
<dbReference type="GO" id="GO:0003677">
    <property type="term" value="F:DNA binding"/>
    <property type="evidence" value="ECO:0007669"/>
    <property type="project" value="UniProtKB-KW"/>
</dbReference>
<dbReference type="GO" id="GO:0004519">
    <property type="term" value="F:endonuclease activity"/>
    <property type="evidence" value="ECO:0007669"/>
    <property type="project" value="UniProtKB-KW"/>
</dbReference>
<dbReference type="Pfam" id="PF17921">
    <property type="entry name" value="Integrase_H2C2"/>
    <property type="match status" value="1"/>
</dbReference>
<dbReference type="Gene3D" id="1.10.340.70">
    <property type="match status" value="1"/>
</dbReference>
<evidence type="ECO:0000256" key="5">
    <source>
        <dbReference type="ARBA" id="ARBA00022722"/>
    </source>
</evidence>
<dbReference type="EC" id="2.7.7.49" evidence="1"/>
<accession>A0ABD0SJG5</accession>
<keyword evidence="4" id="KW-0548">Nucleotidyltransferase</keyword>
<dbReference type="InterPro" id="IPR036875">
    <property type="entry name" value="Znf_CCHC_sf"/>
</dbReference>
<dbReference type="PROSITE" id="PS50158">
    <property type="entry name" value="ZF_CCHC"/>
    <property type="match status" value="1"/>
</dbReference>
<evidence type="ECO:0000256" key="13">
    <source>
        <dbReference type="SAM" id="MobiDB-lite"/>
    </source>
</evidence>
<dbReference type="GO" id="GO:0003964">
    <property type="term" value="F:RNA-directed DNA polymerase activity"/>
    <property type="evidence" value="ECO:0007669"/>
    <property type="project" value="UniProtKB-KW"/>
</dbReference>
<dbReference type="FunFam" id="1.10.340.70:FF:000001">
    <property type="entry name" value="Retrovirus-related Pol polyprotein from transposon gypsy-like Protein"/>
    <property type="match status" value="1"/>
</dbReference>
<evidence type="ECO:0000256" key="1">
    <source>
        <dbReference type="ARBA" id="ARBA00012493"/>
    </source>
</evidence>
<comment type="caution">
    <text evidence="18">The sequence shown here is derived from an EMBL/GenBank/DDBJ whole genome shotgun (WGS) entry which is preliminary data.</text>
</comment>
<feature type="compositionally biased region" description="Basic and acidic residues" evidence="13">
    <location>
        <begin position="63"/>
        <end position="72"/>
    </location>
</feature>
<dbReference type="Proteomes" id="UP001549921">
    <property type="component" value="Unassembled WGS sequence"/>
</dbReference>
<evidence type="ECO:0000256" key="4">
    <source>
        <dbReference type="ARBA" id="ARBA00022695"/>
    </source>
</evidence>
<dbReference type="Gene3D" id="3.30.420.10">
    <property type="entry name" value="Ribonuclease H-like superfamily/Ribonuclease H"/>
    <property type="match status" value="1"/>
</dbReference>
<keyword evidence="6" id="KW-0064">Aspartyl protease</keyword>
<evidence type="ECO:0000256" key="6">
    <source>
        <dbReference type="ARBA" id="ARBA00022750"/>
    </source>
</evidence>
<dbReference type="Gene3D" id="3.10.10.10">
    <property type="entry name" value="HIV Type 1 Reverse Transcriptase, subunit A, domain 1"/>
    <property type="match status" value="1"/>
</dbReference>
<dbReference type="InterPro" id="IPR012337">
    <property type="entry name" value="RNaseH-like_sf"/>
</dbReference>
<evidence type="ECO:0000313" key="18">
    <source>
        <dbReference type="EMBL" id="KAL0819969.1"/>
    </source>
</evidence>
<proteinExistence type="predicted"/>
<keyword evidence="8" id="KW-0378">Hydrolase</keyword>
<dbReference type="PANTHER" id="PTHR37984:SF5">
    <property type="entry name" value="PROTEIN NYNRIN-LIKE"/>
    <property type="match status" value="1"/>
</dbReference>
<feature type="domain" description="Reverse transcriptase" evidence="16">
    <location>
        <begin position="749"/>
        <end position="928"/>
    </location>
</feature>
<protein>
    <recommendedName>
        <fullName evidence="1">RNA-directed DNA polymerase</fullName>
        <ecNumber evidence="1">2.7.7.49</ecNumber>
    </recommendedName>
</protein>
<gene>
    <name evidence="18" type="ORF">ABMA28_007966</name>
</gene>
<evidence type="ECO:0000256" key="9">
    <source>
        <dbReference type="ARBA" id="ARBA00022918"/>
    </source>
</evidence>
<dbReference type="SMART" id="SM00343">
    <property type="entry name" value="ZnF_C2HC"/>
    <property type="match status" value="2"/>
</dbReference>
<feature type="region of interest" description="Disordered" evidence="13">
    <location>
        <begin position="125"/>
        <end position="149"/>
    </location>
</feature>
<feature type="region of interest" description="Disordered" evidence="13">
    <location>
        <begin position="339"/>
        <end position="365"/>
    </location>
</feature>
<dbReference type="InterPro" id="IPR043502">
    <property type="entry name" value="DNA/RNA_pol_sf"/>
</dbReference>
<dbReference type="InterPro" id="IPR041588">
    <property type="entry name" value="Integrase_H2C2"/>
</dbReference>
<dbReference type="SUPFAM" id="SSF53098">
    <property type="entry name" value="Ribonuclease H-like"/>
    <property type="match status" value="1"/>
</dbReference>
<keyword evidence="12" id="KW-0862">Zinc</keyword>
<dbReference type="Gene3D" id="4.10.60.10">
    <property type="entry name" value="Zinc finger, CCHC-type"/>
    <property type="match status" value="1"/>
</dbReference>
<evidence type="ECO:0000313" key="19">
    <source>
        <dbReference type="Proteomes" id="UP001549921"/>
    </source>
</evidence>
<evidence type="ECO:0000256" key="12">
    <source>
        <dbReference type="PROSITE-ProRule" id="PRU00047"/>
    </source>
</evidence>
<dbReference type="GO" id="GO:0042575">
    <property type="term" value="C:DNA polymerase complex"/>
    <property type="evidence" value="ECO:0007669"/>
    <property type="project" value="UniProtKB-ARBA"/>
</dbReference>
<dbReference type="CDD" id="cd09274">
    <property type="entry name" value="RNase_HI_RT_Ty3"/>
    <property type="match status" value="1"/>
</dbReference>
<dbReference type="InterPro" id="IPR036397">
    <property type="entry name" value="RNaseH_sf"/>
</dbReference>
<evidence type="ECO:0000256" key="7">
    <source>
        <dbReference type="ARBA" id="ARBA00022759"/>
    </source>
</evidence>
<evidence type="ECO:0000259" key="17">
    <source>
        <dbReference type="PROSITE" id="PS50994"/>
    </source>
</evidence>
<dbReference type="PANTHER" id="PTHR37984">
    <property type="entry name" value="PROTEIN CBG26694"/>
    <property type="match status" value="1"/>
</dbReference>
<dbReference type="InterPro" id="IPR001584">
    <property type="entry name" value="Integrase_cat-core"/>
</dbReference>
<organism evidence="18 19">
    <name type="scientific">Loxostege sticticalis</name>
    <name type="common">Beet webworm moth</name>
    <dbReference type="NCBI Taxonomy" id="481309"/>
    <lineage>
        <taxon>Eukaryota</taxon>
        <taxon>Metazoa</taxon>
        <taxon>Ecdysozoa</taxon>
        <taxon>Arthropoda</taxon>
        <taxon>Hexapoda</taxon>
        <taxon>Insecta</taxon>
        <taxon>Pterygota</taxon>
        <taxon>Neoptera</taxon>
        <taxon>Endopterygota</taxon>
        <taxon>Lepidoptera</taxon>
        <taxon>Glossata</taxon>
        <taxon>Ditrysia</taxon>
        <taxon>Pyraloidea</taxon>
        <taxon>Crambidae</taxon>
        <taxon>Pyraustinae</taxon>
        <taxon>Loxostege</taxon>
    </lineage>
</organism>
<dbReference type="InterPro" id="IPR041577">
    <property type="entry name" value="RT_RNaseH_2"/>
</dbReference>
<evidence type="ECO:0000256" key="10">
    <source>
        <dbReference type="ARBA" id="ARBA00023125"/>
    </source>
</evidence>
<evidence type="ECO:0000259" key="14">
    <source>
        <dbReference type="PROSITE" id="PS50158"/>
    </source>
</evidence>
<dbReference type="Gene3D" id="3.30.70.270">
    <property type="match status" value="2"/>
</dbReference>
<keyword evidence="9" id="KW-0695">RNA-directed DNA polymerase</keyword>
<feature type="compositionally biased region" description="Basic and acidic residues" evidence="13">
    <location>
        <begin position="1"/>
        <end position="12"/>
    </location>
</feature>
<dbReference type="PROSITE" id="PS50175">
    <property type="entry name" value="ASP_PROT_RETROV"/>
    <property type="match status" value="1"/>
</dbReference>
<dbReference type="FunFam" id="3.30.420.10:FF:000032">
    <property type="entry name" value="Retrovirus-related Pol polyprotein from transposon 297-like Protein"/>
    <property type="match status" value="1"/>
</dbReference>
<dbReference type="InterPro" id="IPR001878">
    <property type="entry name" value="Znf_CCHC"/>
</dbReference>
<dbReference type="FunFam" id="3.10.10.10:FF:000007">
    <property type="entry name" value="Retrovirus-related Pol polyprotein from transposon 17.6-like Protein"/>
    <property type="match status" value="1"/>
</dbReference>
<dbReference type="Pfam" id="PF17919">
    <property type="entry name" value="RT_RNaseH_2"/>
    <property type="match status" value="1"/>
</dbReference>
<feature type="domain" description="Peptidase A2" evidence="15">
    <location>
        <begin position="464"/>
        <end position="501"/>
    </location>
</feature>
<dbReference type="InterPro" id="IPR001995">
    <property type="entry name" value="Peptidase_A2_cat"/>
</dbReference>
<evidence type="ECO:0000256" key="2">
    <source>
        <dbReference type="ARBA" id="ARBA00022670"/>
    </source>
</evidence>
<keyword evidence="2" id="KW-0645">Protease</keyword>
<dbReference type="GO" id="GO:0008270">
    <property type="term" value="F:zinc ion binding"/>
    <property type="evidence" value="ECO:0007669"/>
    <property type="project" value="UniProtKB-KW"/>
</dbReference>
<feature type="domain" description="CCHC-type" evidence="14">
    <location>
        <begin position="374"/>
        <end position="389"/>
    </location>
</feature>
<dbReference type="FunFam" id="3.30.70.270:FF:000020">
    <property type="entry name" value="Transposon Tf2-6 polyprotein-like Protein"/>
    <property type="match status" value="1"/>
</dbReference>
<evidence type="ECO:0000256" key="3">
    <source>
        <dbReference type="ARBA" id="ARBA00022679"/>
    </source>
</evidence>
<dbReference type="InterPro" id="IPR021109">
    <property type="entry name" value="Peptidase_aspartic_dom_sf"/>
</dbReference>
<evidence type="ECO:0000256" key="11">
    <source>
        <dbReference type="ARBA" id="ARBA00023268"/>
    </source>
</evidence>
<name>A0ABD0SJG5_LOXSC</name>
<dbReference type="Pfam" id="PF00078">
    <property type="entry name" value="RVT_1"/>
    <property type="match status" value="1"/>
</dbReference>
<feature type="region of interest" description="Disordered" evidence="13">
    <location>
        <begin position="1"/>
        <end position="103"/>
    </location>
</feature>
<keyword evidence="5" id="KW-0540">Nuclease</keyword>
<dbReference type="InterPro" id="IPR050951">
    <property type="entry name" value="Retrovirus_Pol_polyprotein"/>
</dbReference>
<dbReference type="Pfam" id="PF00665">
    <property type="entry name" value="rve"/>
    <property type="match status" value="1"/>
</dbReference>
<keyword evidence="7" id="KW-0255">Endonuclease</keyword>
<keyword evidence="3" id="KW-0808">Transferase</keyword>
<dbReference type="GO" id="GO:0004190">
    <property type="term" value="F:aspartic-type endopeptidase activity"/>
    <property type="evidence" value="ECO:0007669"/>
    <property type="project" value="UniProtKB-KW"/>
</dbReference>
<evidence type="ECO:0000259" key="16">
    <source>
        <dbReference type="PROSITE" id="PS50878"/>
    </source>
</evidence>
<feature type="domain" description="Integrase catalytic" evidence="17">
    <location>
        <begin position="1286"/>
        <end position="1445"/>
    </location>
</feature>
<reference evidence="18 19" key="1">
    <citation type="submission" date="2024-06" db="EMBL/GenBank/DDBJ databases">
        <title>A chromosome-level genome assembly of beet webworm, Loxostege sticticalis.</title>
        <authorList>
            <person name="Zhang Y."/>
        </authorList>
    </citation>
    <scope>NUCLEOTIDE SEQUENCE [LARGE SCALE GENOMIC DNA]</scope>
    <source>
        <strain evidence="18">AQ028</strain>
        <tissue evidence="18">Male pupae</tissue>
    </source>
</reference>
<keyword evidence="10" id="KW-0238">DNA-binding</keyword>
<feature type="compositionally biased region" description="Basic residues" evidence="13">
    <location>
        <begin position="22"/>
        <end position="31"/>
    </location>
</feature>
<keyword evidence="11" id="KW-0511">Multifunctional enzyme</keyword>
<dbReference type="InterPro" id="IPR000477">
    <property type="entry name" value="RT_dom"/>
</dbReference>
<dbReference type="PROSITE" id="PS50994">
    <property type="entry name" value="INTEGRASE"/>
    <property type="match status" value="1"/>
</dbReference>
<dbReference type="SUPFAM" id="SSF56672">
    <property type="entry name" value="DNA/RNA polymerases"/>
    <property type="match status" value="1"/>
</dbReference>
<dbReference type="Gene3D" id="2.40.70.10">
    <property type="entry name" value="Acid Proteases"/>
    <property type="match status" value="1"/>
</dbReference>
<sequence>MESGRQNDERPSRSGSRSPILSRRRERRIRTPPRNATRLSRIDQDCERPASSRSRSRSPVRWLRGDEAESVKTRRQASRCRAVHDSRGRLRRSRSRDRSKVRESKEDCEVLRRRLEALESQLERERISHRGRDQEQQRQSRRSPDPRCGEARYDSASIFLEEFAKLLKHKPSDRENFPSHMNTVIPEFDPLLKQQSIQIWLDKIDECAVIYEWTDKQVVHYALPKLTGHAKLWYQGLPSIKRTWAEWKQLLKESFPSTENYADLLTEMLSKRARFGENLELYYYNKMNLLNRCKIFGQQAVDCLVHGVDDRGIRVGAQAAKFKKPEDVLNFFKTVRDNNDRRDRRNSNFVVPPRTKPGEHPSSKQTLPAQPIVCFNCKQRGHPSFKCPKPLVKCTFCQLIGHTESECRKKNNSVPDSKGKSVLKILKDQHDIVTHSSNSIDLTHDMSPKNKYNIPIQIDDNPSIVGLIDLGSEATLLRKSDALRLGLNWQTVDGPYLRGLGNIPYLPEGKTTATVGVQGIVERDVEIFIVDDHLINYPILLGHSFSERPNLRITKTTTELIFDKLPEQMTKVSLKVTNDVLIPINESKAVHVVSSDKVNYKIYVAGSVRGCPGREYYLLPGEYQIANGECYLLVHNLSSAPITLIKDTLITRAIILDCIDLHVNLTENNPQLMPLINCGTQLSSEHRHKLETLLSEFKDCFSSGMHDLGYTTETEMVIQLKDSDPIVYRPYRLSFSERKKVQDMVDEMMECGIVRESNSPYASPIVLIKKKTGDLRLCVDYRAINSRTKRDHYPLPRIDDLLDQLSGQSIFTTLDLASGYHQIPIAKNSIEKTAFVTPDGQYEYTRMPFGLANAPAVFQRLIHKVLGKAGIKHTIVYMDDILIPSKSIDEGLVRLKDVLRALRDSGLTLKVEKCHFFKESIDFLGFEIPKGEIRPGSQKTLAVAQFTPPTNQHEVRRFLGLASFFRRFVRDFASIARPLTDLLRKNTPWRWSEHESHAFNELKERLTQRPILALYDHTAETELHTDASQIGVAGILLQRKGFEPFKPVAYFSRRTTNDEQKLHSFELKTLAVVCSLNKFRVYLLGIKFKIFTDCHALRTTFTKRDLIPRISRWWIQFLEYDCTIEYRPGDKMAHVDCLSRNPVTNEKESVHCLDVLRVSAEDWITTVQSGDSEIKRIKEILDDPETAKIAAVRKEYKIKNGRVFRIIDEKTDRWVVPRGVRWQLLKANHDDVGHFGFDKTLERVRASYWFPKMRKFIKKYVSSCLGCAHHKVPSGAKEGQLHPIPKIEIPFHTVHADHLGPFVRSRKKNMYLLVIVDAFTKYVNLTPVRSTKSKASIKVFRHYFSLFGVPTRLITDRGTSFTSRKFKSFTAALGIKHTLNSVATPRANGQVERYNRTILSALGSMTHDQGAETWDDYIPEIQIGINTSVHEVTKKTPTELLFGRNVLHASQGVLNEVSMEVENSNEKTLDELRAEASDRISKNQEANKKRYDLRRRNVTKYKEGDLVRIIRAIPSGSGQSKKLESKCQGPYKIKKILPHDRFVVVDTPLTRKGRPYEGVVSVDKIFPWLSYSANYTSSEGSDGE</sequence>
<dbReference type="InterPro" id="IPR043128">
    <property type="entry name" value="Rev_trsase/Diguanyl_cyclase"/>
</dbReference>
<dbReference type="CDD" id="cd00303">
    <property type="entry name" value="retropepsin_like"/>
    <property type="match status" value="1"/>
</dbReference>
<dbReference type="EMBL" id="JBEDNZ010000020">
    <property type="protein sequence ID" value="KAL0819969.1"/>
    <property type="molecule type" value="Genomic_DNA"/>
</dbReference>
<dbReference type="CDD" id="cd01647">
    <property type="entry name" value="RT_LTR"/>
    <property type="match status" value="1"/>
</dbReference>